<evidence type="ECO:0000259" key="6">
    <source>
        <dbReference type="PROSITE" id="PS51007"/>
    </source>
</evidence>
<dbReference type="Proteomes" id="UP001205890">
    <property type="component" value="Unassembled WGS sequence"/>
</dbReference>
<accession>A0ABT1L993</accession>
<keyword evidence="8" id="KW-1185">Reference proteome</keyword>
<dbReference type="InterPro" id="IPR036909">
    <property type="entry name" value="Cyt_c-like_dom_sf"/>
</dbReference>
<feature type="chain" id="PRO_5045326721" evidence="5">
    <location>
        <begin position="25"/>
        <end position="104"/>
    </location>
</feature>
<reference evidence="7 8" key="1">
    <citation type="submission" date="2022-07" db="EMBL/GenBank/DDBJ databases">
        <authorList>
            <person name="Li W.-J."/>
            <person name="Deng Q.-Q."/>
        </authorList>
    </citation>
    <scope>NUCLEOTIDE SEQUENCE [LARGE SCALE GENOMIC DNA]</scope>
    <source>
        <strain evidence="7 8">SYSU M60028</strain>
    </source>
</reference>
<evidence type="ECO:0000256" key="3">
    <source>
        <dbReference type="ARBA" id="ARBA00023004"/>
    </source>
</evidence>
<dbReference type="EMBL" id="JANCLU010000004">
    <property type="protein sequence ID" value="MCP8938054.1"/>
    <property type="molecule type" value="Genomic_DNA"/>
</dbReference>
<dbReference type="PANTHER" id="PTHR33751">
    <property type="entry name" value="CBB3-TYPE CYTOCHROME C OXIDASE SUBUNIT FIXP"/>
    <property type="match status" value="1"/>
</dbReference>
<feature type="signal peptide" evidence="5">
    <location>
        <begin position="1"/>
        <end position="24"/>
    </location>
</feature>
<gene>
    <name evidence="7" type="ORF">NK718_05965</name>
</gene>
<evidence type="ECO:0000313" key="8">
    <source>
        <dbReference type="Proteomes" id="UP001205890"/>
    </source>
</evidence>
<feature type="domain" description="Cytochrome c" evidence="6">
    <location>
        <begin position="5"/>
        <end position="102"/>
    </location>
</feature>
<dbReference type="PROSITE" id="PS51007">
    <property type="entry name" value="CYTC"/>
    <property type="match status" value="1"/>
</dbReference>
<keyword evidence="1 4" id="KW-0349">Heme</keyword>
<name>A0ABT1L993_9HYPH</name>
<evidence type="ECO:0000256" key="4">
    <source>
        <dbReference type="PROSITE-ProRule" id="PRU00433"/>
    </source>
</evidence>
<evidence type="ECO:0000256" key="2">
    <source>
        <dbReference type="ARBA" id="ARBA00022723"/>
    </source>
</evidence>
<dbReference type="Gene3D" id="1.10.760.10">
    <property type="entry name" value="Cytochrome c-like domain"/>
    <property type="match status" value="1"/>
</dbReference>
<comment type="caution">
    <text evidence="7">The sequence shown here is derived from an EMBL/GenBank/DDBJ whole genome shotgun (WGS) entry which is preliminary data.</text>
</comment>
<evidence type="ECO:0000256" key="1">
    <source>
        <dbReference type="ARBA" id="ARBA00022617"/>
    </source>
</evidence>
<evidence type="ECO:0000256" key="5">
    <source>
        <dbReference type="SAM" id="SignalP"/>
    </source>
</evidence>
<protein>
    <submittedName>
        <fullName evidence="7">Cytochrome c</fullName>
    </submittedName>
</protein>
<sequence length="104" mass="11501">MLRAASRAALPAAFAVVVSAPLSAQQVKQPVGIEACAPCHGYDGIAKDVEVPHLAGQNVVYLYNQLRAFRTGERKHKEMRYMSRHLSAKELEAFAEYYASLPRI</sequence>
<organism evidence="7 8">
    <name type="scientific">Alsobacter ponti</name>
    <dbReference type="NCBI Taxonomy" id="2962936"/>
    <lineage>
        <taxon>Bacteria</taxon>
        <taxon>Pseudomonadati</taxon>
        <taxon>Pseudomonadota</taxon>
        <taxon>Alphaproteobacteria</taxon>
        <taxon>Hyphomicrobiales</taxon>
        <taxon>Alsobacteraceae</taxon>
        <taxon>Alsobacter</taxon>
    </lineage>
</organism>
<dbReference type="InterPro" id="IPR009056">
    <property type="entry name" value="Cyt_c-like_dom"/>
</dbReference>
<dbReference type="RefSeq" id="WP_254739572.1">
    <property type="nucleotide sequence ID" value="NZ_JANCLU010000004.1"/>
</dbReference>
<dbReference type="PANTHER" id="PTHR33751:SF11">
    <property type="entry name" value="BLL4483 PROTEIN"/>
    <property type="match status" value="1"/>
</dbReference>
<dbReference type="SUPFAM" id="SSF46626">
    <property type="entry name" value="Cytochrome c"/>
    <property type="match status" value="1"/>
</dbReference>
<proteinExistence type="predicted"/>
<keyword evidence="2 4" id="KW-0479">Metal-binding</keyword>
<keyword evidence="3 4" id="KW-0408">Iron</keyword>
<keyword evidence="5" id="KW-0732">Signal</keyword>
<dbReference type="InterPro" id="IPR050597">
    <property type="entry name" value="Cytochrome_c_Oxidase_Subunit"/>
</dbReference>
<evidence type="ECO:0000313" key="7">
    <source>
        <dbReference type="EMBL" id="MCP8938054.1"/>
    </source>
</evidence>